<proteinExistence type="predicted"/>
<comment type="caution">
    <text evidence="1">The sequence shown here is derived from an EMBL/GenBank/DDBJ whole genome shotgun (WGS) entry which is preliminary data.</text>
</comment>
<sequence length="173" mass="19901">MQLYAPIDMCRVIRDDRITHEWVINPRKPLIEVGPSNIITYDVRLGRVIREVPINFTKENELLNEFFPPSNYDEMPYFESPESINGSKIGSEHINDILQHIPDENDSNQFSDFNDHLSGLDLENDQFDAIGVYNEALNNSSDESGSTQNYENLDEDVPIISEIYNSIICGNFR</sequence>
<evidence type="ECO:0000313" key="2">
    <source>
        <dbReference type="Proteomes" id="UP000187455"/>
    </source>
</evidence>
<name>A0A1R0GNN1_9FUNG</name>
<organism evidence="1 2">
    <name type="scientific">Smittium mucronatum</name>
    <dbReference type="NCBI Taxonomy" id="133383"/>
    <lineage>
        <taxon>Eukaryota</taxon>
        <taxon>Fungi</taxon>
        <taxon>Fungi incertae sedis</taxon>
        <taxon>Zoopagomycota</taxon>
        <taxon>Kickxellomycotina</taxon>
        <taxon>Harpellomycetes</taxon>
        <taxon>Harpellales</taxon>
        <taxon>Legeriomycetaceae</taxon>
        <taxon>Smittium</taxon>
    </lineage>
</organism>
<protein>
    <submittedName>
        <fullName evidence="1">Uncharacterized protein</fullName>
    </submittedName>
</protein>
<evidence type="ECO:0000313" key="1">
    <source>
        <dbReference type="EMBL" id="OLY78502.1"/>
    </source>
</evidence>
<accession>A0A1R0GNN1</accession>
<reference evidence="1 2" key="1">
    <citation type="journal article" date="2016" name="Mol. Biol. Evol.">
        <title>Genome-Wide Survey of Gut Fungi (Harpellales) Reveals the First Horizontally Transferred Ubiquitin Gene from a Mosquito Host.</title>
        <authorList>
            <person name="Wang Y."/>
            <person name="White M.M."/>
            <person name="Kvist S."/>
            <person name="Moncalvo J.M."/>
        </authorList>
    </citation>
    <scope>NUCLEOTIDE SEQUENCE [LARGE SCALE GENOMIC DNA]</scope>
    <source>
        <strain evidence="1 2">ALG-7-W6</strain>
    </source>
</reference>
<keyword evidence="2" id="KW-1185">Reference proteome</keyword>
<dbReference type="Proteomes" id="UP000187455">
    <property type="component" value="Unassembled WGS sequence"/>
</dbReference>
<dbReference type="EMBL" id="LSSL01006283">
    <property type="protein sequence ID" value="OLY78502.1"/>
    <property type="molecule type" value="Genomic_DNA"/>
</dbReference>
<gene>
    <name evidence="1" type="ORF">AYI68_g7447</name>
</gene>
<dbReference type="AlphaFoldDB" id="A0A1R0GNN1"/>